<feature type="region of interest" description="Disordered" evidence="1">
    <location>
        <begin position="131"/>
        <end position="155"/>
    </location>
</feature>
<accession>A0A177V979</accession>
<dbReference type="Proteomes" id="UP000077671">
    <property type="component" value="Unassembled WGS sequence"/>
</dbReference>
<sequence>MAGLGLTPSEIRALPEHELIHLLDRVRLLDHRLQSELDSHSHAAAAPPAAAAPAAADGQHTSNQAPQQEQQPSELIAAMGQMRQRIDEYGARFRAREAQVRARRDLLDRLRQPLIPEGMRTSDQWRTLLTQPPLTLSPTPPPTTTSQPRQPVNPQGVSDYERWLAVFTQPPGTVPIPPPLGSNYLDIPVPSLVRRLETLSTSHIVEVNNVPTDHRPNPLSDGTEDVRLRIGRLGGLGHEIRLIQNLPPSRERVSTLAHKKILRAPSQGFYCQGQNQQAQWPNSFWTAPTWAGGPSSNQPDLSAVDVFMAPAEIEALPESEFLVPYPPPEFPFAILVDTLREFMHENEGIAMSFSLLGQKLSNRGFNCKRNLGIKTMKEMVWMARRSIGFGWTDPANPTASWIWLWDVDRPYRAPLCTEKQWEAFQASRKGWEPPGLKRGMVNVMRGGVGLVSDKGKKKNSAFWASLPRGEGYSRPPRANTAGPATTRWPDNDHRRHEVFAASVGPSTGRATRAPMDDHDDWRHVPDHSRGKGKKRMLDEHVVEEDDWFERRSRDLGREQDRERERRDRERERGPRHIDSDRDRDQSRDRDHDRDWNRDHDRNWGRSQERDRSHDRDRDHDRDRNRDRNRDHDRNWGRSQERDRSHDRDRDRDWIRDSSRDERGRYGPREEERNCRRGGNGSDSYPLEKRVRRD</sequence>
<evidence type="ECO:0000256" key="1">
    <source>
        <dbReference type="SAM" id="MobiDB-lite"/>
    </source>
</evidence>
<evidence type="ECO:0000313" key="3">
    <source>
        <dbReference type="Proteomes" id="UP000077671"/>
    </source>
</evidence>
<dbReference type="AlphaFoldDB" id="A0A177V979"/>
<proteinExistence type="predicted"/>
<gene>
    <name evidence="2" type="ORF">A4X03_0g279</name>
</gene>
<feature type="compositionally biased region" description="Basic and acidic residues" evidence="1">
    <location>
        <begin position="489"/>
        <end position="498"/>
    </location>
</feature>
<feature type="region of interest" description="Disordered" evidence="1">
    <location>
        <begin position="466"/>
        <end position="537"/>
    </location>
</feature>
<protein>
    <submittedName>
        <fullName evidence="2">Uncharacterized protein</fullName>
    </submittedName>
</protein>
<name>A0A177V979_9BASI</name>
<feature type="compositionally biased region" description="Basic and acidic residues" evidence="1">
    <location>
        <begin position="555"/>
        <end position="674"/>
    </location>
</feature>
<comment type="caution">
    <text evidence="2">The sequence shown here is derived from an EMBL/GenBank/DDBJ whole genome shotgun (WGS) entry which is preliminary data.</text>
</comment>
<reference evidence="2" key="2">
    <citation type="journal article" date="2019" name="IMA Fungus">
        <title>Genome sequencing and comparison of five Tilletia species to identify candidate genes for the detection of regulated species infecting wheat.</title>
        <authorList>
            <person name="Nguyen H.D.T."/>
            <person name="Sultana T."/>
            <person name="Kesanakurti P."/>
            <person name="Hambleton S."/>
        </authorList>
    </citation>
    <scope>NUCLEOTIDE SEQUENCE</scope>
    <source>
        <strain evidence="2">DAOMC 238032</strain>
    </source>
</reference>
<dbReference type="EMBL" id="LWDD02000015">
    <property type="protein sequence ID" value="KAE8265399.1"/>
    <property type="molecule type" value="Genomic_DNA"/>
</dbReference>
<feature type="compositionally biased region" description="Polar residues" evidence="1">
    <location>
        <begin position="59"/>
        <end position="71"/>
    </location>
</feature>
<feature type="region of interest" description="Disordered" evidence="1">
    <location>
        <begin position="555"/>
        <end position="693"/>
    </location>
</feature>
<evidence type="ECO:0000313" key="2">
    <source>
        <dbReference type="EMBL" id="KAE8265399.1"/>
    </source>
</evidence>
<organism evidence="2 3">
    <name type="scientific">Tilletia caries</name>
    <name type="common">wheat bunt fungus</name>
    <dbReference type="NCBI Taxonomy" id="13290"/>
    <lineage>
        <taxon>Eukaryota</taxon>
        <taxon>Fungi</taxon>
        <taxon>Dikarya</taxon>
        <taxon>Basidiomycota</taxon>
        <taxon>Ustilaginomycotina</taxon>
        <taxon>Exobasidiomycetes</taxon>
        <taxon>Tilletiales</taxon>
        <taxon>Tilletiaceae</taxon>
        <taxon>Tilletia</taxon>
    </lineage>
</organism>
<feature type="compositionally biased region" description="Basic and acidic residues" evidence="1">
    <location>
        <begin position="514"/>
        <end position="537"/>
    </location>
</feature>
<reference evidence="2" key="1">
    <citation type="submission" date="2016-04" db="EMBL/GenBank/DDBJ databases">
        <authorList>
            <person name="Nguyen H.D."/>
            <person name="Kesanakurti P."/>
            <person name="Cullis J."/>
            <person name="Levesque C.A."/>
            <person name="Hambleton S."/>
        </authorList>
    </citation>
    <scope>NUCLEOTIDE SEQUENCE</scope>
    <source>
        <strain evidence="2">DAOMC 238032</strain>
    </source>
</reference>
<feature type="region of interest" description="Disordered" evidence="1">
    <location>
        <begin position="39"/>
        <end position="71"/>
    </location>
</feature>
<feature type="compositionally biased region" description="Low complexity" evidence="1">
    <location>
        <begin position="43"/>
        <end position="56"/>
    </location>
</feature>